<protein>
    <submittedName>
        <fullName evidence="1">Dna-mediated transposase</fullName>
    </submittedName>
</protein>
<evidence type="ECO:0000313" key="1">
    <source>
        <dbReference type="EMBL" id="KMQ87947.1"/>
    </source>
</evidence>
<dbReference type="PaxDb" id="67767-A0A0J7KCA3"/>
<dbReference type="Proteomes" id="UP000036403">
    <property type="component" value="Unassembled WGS sequence"/>
</dbReference>
<proteinExistence type="predicted"/>
<accession>A0A0J7KCA3</accession>
<organism evidence="1 2">
    <name type="scientific">Lasius niger</name>
    <name type="common">Black garden ant</name>
    <dbReference type="NCBI Taxonomy" id="67767"/>
    <lineage>
        <taxon>Eukaryota</taxon>
        <taxon>Metazoa</taxon>
        <taxon>Ecdysozoa</taxon>
        <taxon>Arthropoda</taxon>
        <taxon>Hexapoda</taxon>
        <taxon>Insecta</taxon>
        <taxon>Pterygota</taxon>
        <taxon>Neoptera</taxon>
        <taxon>Endopterygota</taxon>
        <taxon>Hymenoptera</taxon>
        <taxon>Apocrita</taxon>
        <taxon>Aculeata</taxon>
        <taxon>Formicoidea</taxon>
        <taxon>Formicidae</taxon>
        <taxon>Formicinae</taxon>
        <taxon>Lasius</taxon>
        <taxon>Lasius</taxon>
    </lineage>
</organism>
<sequence length="271" mass="31030">MNDLKKIKQLRCNEDNYKFGLSTLYCWMECILHISYNIDFKEARGNNIILKQNKRKQIQSDLKSQLSITVDIVKQGHGMTNDGNTGRRFFAHPEAVSNIIEVDQKLIERFGNILHVMASGCEIDCDKFERYAYETAELFVHLYSWYNMPPSVHKVLIHGGAIMKKMILPIGCLSEEAQEAGNKVFKAARAHTSRRCSRIVNNEDIMHILISSDSVVNKLRVSKNKKVKDLTAEAESLLINNQNNNQIDNMEIDNEDNCSMELNSDESLMDL</sequence>
<keyword evidence="2" id="KW-1185">Reference proteome</keyword>
<comment type="caution">
    <text evidence="1">The sequence shown here is derived from an EMBL/GenBank/DDBJ whole genome shotgun (WGS) entry which is preliminary data.</text>
</comment>
<name>A0A0J7KCA3_LASNI</name>
<dbReference type="EMBL" id="LBMM01009683">
    <property type="protein sequence ID" value="KMQ87947.1"/>
    <property type="molecule type" value="Genomic_DNA"/>
</dbReference>
<dbReference type="OrthoDB" id="7700296at2759"/>
<evidence type="ECO:0000313" key="2">
    <source>
        <dbReference type="Proteomes" id="UP000036403"/>
    </source>
</evidence>
<reference evidence="1 2" key="1">
    <citation type="submission" date="2015-04" db="EMBL/GenBank/DDBJ databases">
        <title>Lasius niger genome sequencing.</title>
        <authorList>
            <person name="Konorov E.A."/>
            <person name="Nikitin M.A."/>
            <person name="Kirill M.V."/>
            <person name="Chang P."/>
        </authorList>
    </citation>
    <scope>NUCLEOTIDE SEQUENCE [LARGE SCALE GENOMIC DNA]</scope>
    <source>
        <tissue evidence="1">Whole</tissue>
    </source>
</reference>
<gene>
    <name evidence="1" type="ORF">RF55_12643</name>
</gene>
<dbReference type="AlphaFoldDB" id="A0A0J7KCA3"/>